<dbReference type="InterPro" id="IPR032828">
    <property type="entry name" value="PolyA_RNA-bd"/>
</dbReference>
<comment type="cofactor">
    <cofactor evidence="1">
        <name>Mg(2+)</name>
        <dbReference type="ChEBI" id="CHEBI:18420"/>
    </cofactor>
</comment>
<keyword evidence="9" id="KW-0694">RNA-binding</keyword>
<feature type="domain" description="tRNA nucleotidyltransferase/poly(A) polymerase RNA and SrmB- binding" evidence="11">
    <location>
        <begin position="257"/>
        <end position="315"/>
    </location>
</feature>
<dbReference type="Pfam" id="PF01743">
    <property type="entry name" value="PolyA_pol"/>
    <property type="match status" value="1"/>
</dbReference>
<evidence type="ECO:0000256" key="1">
    <source>
        <dbReference type="ARBA" id="ARBA00001946"/>
    </source>
</evidence>
<evidence type="ECO:0000256" key="3">
    <source>
        <dbReference type="ARBA" id="ARBA00022679"/>
    </source>
</evidence>
<dbReference type="InterPro" id="IPR043519">
    <property type="entry name" value="NT_sf"/>
</dbReference>
<gene>
    <name evidence="12" type="ORF">CVLEPA_LOCUS8586</name>
</gene>
<dbReference type="InterPro" id="IPR002646">
    <property type="entry name" value="PolA_pol_head_dom"/>
</dbReference>
<evidence type="ECO:0008006" key="14">
    <source>
        <dbReference type="Google" id="ProtNLM"/>
    </source>
</evidence>
<protein>
    <recommendedName>
        <fullName evidence="14">CCA tRNA nucleotidyltransferase 1, mitochondrial</fullName>
    </recommendedName>
</protein>
<reference evidence="12 13" key="1">
    <citation type="submission" date="2024-02" db="EMBL/GenBank/DDBJ databases">
        <authorList>
            <person name="Daric V."/>
            <person name="Darras S."/>
        </authorList>
    </citation>
    <scope>NUCLEOTIDE SEQUENCE [LARGE SCALE GENOMIC DNA]</scope>
</reference>
<name>A0ABP0FGA5_CLALP</name>
<keyword evidence="13" id="KW-1185">Reference proteome</keyword>
<feature type="domain" description="Poly A polymerase head" evidence="10">
    <location>
        <begin position="102"/>
        <end position="225"/>
    </location>
</feature>
<keyword evidence="6" id="KW-0479">Metal-binding</keyword>
<dbReference type="PANTHER" id="PTHR46173">
    <property type="entry name" value="CCA TRNA NUCLEOTIDYLTRANSFERASE 1, MITOCHONDRIAL"/>
    <property type="match status" value="1"/>
</dbReference>
<comment type="similarity">
    <text evidence="2 9">Belongs to the tRNA nucleotidyltransferase/poly(A) polymerase family.</text>
</comment>
<accession>A0ABP0FGA5</accession>
<dbReference type="Gene3D" id="1.10.3090.10">
    <property type="entry name" value="cca-adding enzyme, domain 2"/>
    <property type="match status" value="1"/>
</dbReference>
<evidence type="ECO:0000256" key="6">
    <source>
        <dbReference type="ARBA" id="ARBA00022723"/>
    </source>
</evidence>
<evidence type="ECO:0000259" key="11">
    <source>
        <dbReference type="Pfam" id="PF12627"/>
    </source>
</evidence>
<evidence type="ECO:0000256" key="5">
    <source>
        <dbReference type="ARBA" id="ARBA00022695"/>
    </source>
</evidence>
<evidence type="ECO:0000256" key="9">
    <source>
        <dbReference type="RuleBase" id="RU003953"/>
    </source>
</evidence>
<keyword evidence="5" id="KW-0548">Nucleotidyltransferase</keyword>
<dbReference type="InterPro" id="IPR050264">
    <property type="entry name" value="Bact_CCA-adding_enz_type3_sf"/>
</dbReference>
<evidence type="ECO:0000256" key="4">
    <source>
        <dbReference type="ARBA" id="ARBA00022694"/>
    </source>
</evidence>
<keyword evidence="3 9" id="KW-0808">Transferase</keyword>
<keyword evidence="7" id="KW-0547">Nucleotide-binding</keyword>
<dbReference type="Pfam" id="PF12627">
    <property type="entry name" value="PolyA_pol_RNAbd"/>
    <property type="match status" value="1"/>
</dbReference>
<proteinExistence type="inferred from homology"/>
<dbReference type="Gene3D" id="3.30.460.10">
    <property type="entry name" value="Beta Polymerase, domain 2"/>
    <property type="match status" value="1"/>
</dbReference>
<dbReference type="SUPFAM" id="SSF81301">
    <property type="entry name" value="Nucleotidyltransferase"/>
    <property type="match status" value="1"/>
</dbReference>
<evidence type="ECO:0000313" key="13">
    <source>
        <dbReference type="Proteomes" id="UP001642483"/>
    </source>
</evidence>
<dbReference type="Proteomes" id="UP001642483">
    <property type="component" value="Unassembled WGS sequence"/>
</dbReference>
<dbReference type="EMBL" id="CAWYQH010000057">
    <property type="protein sequence ID" value="CAK8678684.1"/>
    <property type="molecule type" value="Genomic_DNA"/>
</dbReference>
<dbReference type="SUPFAM" id="SSF81891">
    <property type="entry name" value="Poly A polymerase C-terminal region-like"/>
    <property type="match status" value="1"/>
</dbReference>
<evidence type="ECO:0000256" key="8">
    <source>
        <dbReference type="ARBA" id="ARBA00022842"/>
    </source>
</evidence>
<evidence type="ECO:0000256" key="2">
    <source>
        <dbReference type="ARBA" id="ARBA00007265"/>
    </source>
</evidence>
<keyword evidence="4" id="KW-0819">tRNA processing</keyword>
<comment type="caution">
    <text evidence="12">The sequence shown here is derived from an EMBL/GenBank/DDBJ whole genome shotgun (WGS) entry which is preliminary data.</text>
</comment>
<evidence type="ECO:0000259" key="10">
    <source>
        <dbReference type="Pfam" id="PF01743"/>
    </source>
</evidence>
<organism evidence="12 13">
    <name type="scientific">Clavelina lepadiformis</name>
    <name type="common">Light-bulb sea squirt</name>
    <name type="synonym">Ascidia lepadiformis</name>
    <dbReference type="NCBI Taxonomy" id="159417"/>
    <lineage>
        <taxon>Eukaryota</taxon>
        <taxon>Metazoa</taxon>
        <taxon>Chordata</taxon>
        <taxon>Tunicata</taxon>
        <taxon>Ascidiacea</taxon>
        <taxon>Aplousobranchia</taxon>
        <taxon>Clavelinidae</taxon>
        <taxon>Clavelina</taxon>
    </lineage>
</organism>
<evidence type="ECO:0000313" key="12">
    <source>
        <dbReference type="EMBL" id="CAK8678684.1"/>
    </source>
</evidence>
<keyword evidence="8" id="KW-0460">Magnesium</keyword>
<dbReference type="CDD" id="cd05398">
    <property type="entry name" value="NT_ClassII-CCAase"/>
    <property type="match status" value="1"/>
</dbReference>
<evidence type="ECO:0000256" key="7">
    <source>
        <dbReference type="ARBA" id="ARBA00022741"/>
    </source>
</evidence>
<dbReference type="PANTHER" id="PTHR46173:SF1">
    <property type="entry name" value="CCA TRNA NUCLEOTIDYLTRANSFERASE 1, MITOCHONDRIAL"/>
    <property type="match status" value="1"/>
</dbReference>
<sequence>MIAILNWKAYICDSRRGFLLRDIDTPTLLPISLYNKCLHHPSISKQDLKLTRNMATSHNISLHCGDRDDPKIVQIGSSEFQGIFSKGLKILHNLFSENNYELRLCGGAVRDLLQSKTPKDLDFATTATPDQMISMFKKEGIRLINETGWGHGTVTCRLEEENFEITTLRIDRVTDGRHATVEFTTDWKTDASRRDLTINALFLTLEGQVIDYFNGIEDLKHRTVRFVGDAARRIQEDYLRILRFFRFYGRIAQTNTTVDQDLLQIIADNVSGLKNVAGERIQTEVRLIFEGNHIVTIVNLMHRCGLFPFIGLPEHADLEKFAKIYNSARHLNPHYMTYVSALLPSLNDLNTYHQRVKFSNLELNIATFILKNSLQANIDIKLTWYTDLLVYNYRHDRLCANYFMEFLKYNGDVEAIGYFTNFSVPLFPVKGNVLKEKTGLKGKEIGKALNILFKKWQDSRYILTQDQLLENVDETTDWNSM</sequence>